<accession>A0A100VR86</accession>
<dbReference type="SUPFAM" id="SSF48576">
    <property type="entry name" value="Terpenoid synthases"/>
    <property type="match status" value="1"/>
</dbReference>
<dbReference type="AlphaFoldDB" id="A0A100VR86"/>
<dbReference type="Proteomes" id="UP000069697">
    <property type="component" value="Unassembled WGS sequence"/>
</dbReference>
<keyword evidence="2" id="KW-0808">Transferase</keyword>
<organism evidence="4 5">
    <name type="scientific">Paenibacillus amylolyticus</name>
    <dbReference type="NCBI Taxonomy" id="1451"/>
    <lineage>
        <taxon>Bacteria</taxon>
        <taxon>Bacillati</taxon>
        <taxon>Bacillota</taxon>
        <taxon>Bacilli</taxon>
        <taxon>Bacillales</taxon>
        <taxon>Paenibacillaceae</taxon>
        <taxon>Paenibacillus</taxon>
    </lineage>
</organism>
<dbReference type="GO" id="GO:0004311">
    <property type="term" value="F:geranylgeranyl diphosphate synthase activity"/>
    <property type="evidence" value="ECO:0007669"/>
    <property type="project" value="InterPro"/>
</dbReference>
<evidence type="ECO:0000256" key="3">
    <source>
        <dbReference type="ARBA" id="ARBA00022746"/>
    </source>
</evidence>
<dbReference type="SFLD" id="SFLDG01018">
    <property type="entry name" value="Squalene/Phytoene_Synthase_Lik"/>
    <property type="match status" value="1"/>
</dbReference>
<dbReference type="InterPro" id="IPR044843">
    <property type="entry name" value="Trans_IPPS_bact-type"/>
</dbReference>
<dbReference type="GO" id="GO:0016117">
    <property type="term" value="P:carotenoid biosynthetic process"/>
    <property type="evidence" value="ECO:0007669"/>
    <property type="project" value="UniProtKB-KW"/>
</dbReference>
<gene>
    <name evidence="4" type="ORF">PAHA3_4670</name>
</gene>
<dbReference type="GO" id="GO:0051996">
    <property type="term" value="F:squalene synthase [NAD(P)H] activity"/>
    <property type="evidence" value="ECO:0007669"/>
    <property type="project" value="InterPro"/>
</dbReference>
<keyword evidence="3" id="KW-0125">Carotenoid biosynthesis</keyword>
<sequence length="290" mass="33387">MNEAILSRCEELMQKGSSSFYQAFRGLPSPRREAVYVIYAFCRMIDDSVDEPEHSPYTIHEIHDLFDQLDDAEGHFIWPALRWLFSSFPHLDKGPFFRQMEGQLTDLKVTHYTTMQELEHYCYLVAGTVGEMLLPVLRDDNGAEVAMNGIALGKGMQIVNIIRDVGEDRARVRRYVPLEIMEKHGYTEQDFEDGIVDERFIAIVHELKAAALNWFRIGMDRLDTYPTESAFSIELAAAFYSTILHAVERNDYDVYTKRAYVSDELKLEMLGAIVKRYPMLAFQASRTAVS</sequence>
<evidence type="ECO:0000256" key="1">
    <source>
        <dbReference type="ARBA" id="ARBA00004829"/>
    </source>
</evidence>
<comment type="pathway">
    <text evidence="1">Carotenoid biosynthesis.</text>
</comment>
<dbReference type="Gene3D" id="1.10.600.10">
    <property type="entry name" value="Farnesyl Diphosphate Synthase"/>
    <property type="match status" value="1"/>
</dbReference>
<protein>
    <submittedName>
        <fullName evidence="4">Phytoene synthase</fullName>
    </submittedName>
</protein>
<comment type="caution">
    <text evidence="4">The sequence shown here is derived from an EMBL/GenBank/DDBJ whole genome shotgun (WGS) entry which is preliminary data.</text>
</comment>
<proteinExistence type="predicted"/>
<dbReference type="CDD" id="cd00683">
    <property type="entry name" value="Trans_IPPS_HH"/>
    <property type="match status" value="1"/>
</dbReference>
<dbReference type="PROSITE" id="PS01045">
    <property type="entry name" value="SQUALEN_PHYTOEN_SYN_2"/>
    <property type="match status" value="1"/>
</dbReference>
<evidence type="ECO:0000313" key="4">
    <source>
        <dbReference type="EMBL" id="GAS84567.1"/>
    </source>
</evidence>
<reference evidence="4 5" key="1">
    <citation type="journal article" date="2016" name="Genome Announc.">
        <title>Draft Genome Sequence of Paenibacillus amylolyticus Heshi-A3, Isolated from Fermented Rice Bran in a Japanese Fermented Seafood Dish.</title>
        <authorList>
            <person name="Akuzawa S."/>
            <person name="Nagaoka J."/>
            <person name="Kanekatsu M."/>
            <person name="Kubota E."/>
            <person name="Ohtake R."/>
            <person name="Suzuki T."/>
            <person name="Kanesaki Y."/>
        </authorList>
    </citation>
    <scope>NUCLEOTIDE SEQUENCE [LARGE SCALE GENOMIC DNA]</scope>
    <source>
        <strain evidence="4 5">Heshi-A3</strain>
    </source>
</reference>
<reference evidence="5" key="2">
    <citation type="submission" date="2016-01" db="EMBL/GenBank/DDBJ databases">
        <title>Draft Genome Sequence of Paenibacillus amylolyticus Heshi-A3 that Was Isolated from Fermented Rice Bran with Aging Salted Mackerel, Which Was Named Heshiko as Traditional Fermented Seafood in Japan.</title>
        <authorList>
            <person name="Akuzawa S."/>
            <person name="Nakagawa J."/>
            <person name="Kanekatsu T."/>
            <person name="Kubota E."/>
            <person name="Ohtake R."/>
            <person name="Suzuki T."/>
            <person name="Kanesaki Y."/>
        </authorList>
    </citation>
    <scope>NUCLEOTIDE SEQUENCE [LARGE SCALE GENOMIC DNA]</scope>
    <source>
        <strain evidence="5">Heshi-A3</strain>
    </source>
</reference>
<dbReference type="RefSeq" id="WP_062836939.1">
    <property type="nucleotide sequence ID" value="NZ_BCNV01000005.1"/>
</dbReference>
<evidence type="ECO:0000256" key="2">
    <source>
        <dbReference type="ARBA" id="ARBA00022679"/>
    </source>
</evidence>
<evidence type="ECO:0000313" key="5">
    <source>
        <dbReference type="Proteomes" id="UP000069697"/>
    </source>
</evidence>
<dbReference type="InterPro" id="IPR033904">
    <property type="entry name" value="Trans_IPPS_HH"/>
</dbReference>
<dbReference type="InterPro" id="IPR008949">
    <property type="entry name" value="Isoprenoid_synthase_dom_sf"/>
</dbReference>
<dbReference type="InterPro" id="IPR002060">
    <property type="entry name" value="Squ/phyt_synthse"/>
</dbReference>
<dbReference type="Pfam" id="PF00494">
    <property type="entry name" value="SQS_PSY"/>
    <property type="match status" value="1"/>
</dbReference>
<dbReference type="SFLD" id="SFLDG01212">
    <property type="entry name" value="Phytoene_synthase_like"/>
    <property type="match status" value="1"/>
</dbReference>
<name>A0A100VR86_PAEAM</name>
<dbReference type="EMBL" id="BCNV01000005">
    <property type="protein sequence ID" value="GAS84567.1"/>
    <property type="molecule type" value="Genomic_DNA"/>
</dbReference>
<dbReference type="SFLD" id="SFLDS00005">
    <property type="entry name" value="Isoprenoid_Synthase_Type_I"/>
    <property type="match status" value="1"/>
</dbReference>
<dbReference type="PROSITE" id="PS01044">
    <property type="entry name" value="SQUALEN_PHYTOEN_SYN_1"/>
    <property type="match status" value="1"/>
</dbReference>
<dbReference type="PANTHER" id="PTHR31480">
    <property type="entry name" value="BIFUNCTIONAL LYCOPENE CYCLASE/PHYTOENE SYNTHASE"/>
    <property type="match status" value="1"/>
</dbReference>
<dbReference type="InterPro" id="IPR019845">
    <property type="entry name" value="Squalene/phytoene_synthase_CS"/>
</dbReference>